<dbReference type="PATRIC" id="fig|748449.3.peg.1611"/>
<dbReference type="AlphaFoldDB" id="L0K8I0"/>
<dbReference type="Pfam" id="PF21653">
    <property type="entry name" value="pulA_all-beta"/>
    <property type="match status" value="1"/>
</dbReference>
<dbReference type="CDD" id="cd11341">
    <property type="entry name" value="AmyAc_Pullulanase_LD-like"/>
    <property type="match status" value="1"/>
</dbReference>
<dbReference type="Proteomes" id="UP000010880">
    <property type="component" value="Chromosome"/>
</dbReference>
<evidence type="ECO:0000256" key="8">
    <source>
        <dbReference type="ARBA" id="ARBA00029618"/>
    </source>
</evidence>
<reference evidence="12" key="1">
    <citation type="submission" date="2012-02" db="EMBL/GenBank/DDBJ databases">
        <title>The complete genome of Halobacteroides halobius DSM 5150.</title>
        <authorList>
            <person name="Lucas S."/>
            <person name="Copeland A."/>
            <person name="Lapidus A."/>
            <person name="Glavina del Rio T."/>
            <person name="Dalin E."/>
            <person name="Tice H."/>
            <person name="Bruce D."/>
            <person name="Goodwin L."/>
            <person name="Pitluck S."/>
            <person name="Peters L."/>
            <person name="Mikhailova N."/>
            <person name="Gu W."/>
            <person name="Kyrpides N."/>
            <person name="Mavromatis K."/>
            <person name="Ivanova N."/>
            <person name="Brettin T."/>
            <person name="Detter J.C."/>
            <person name="Han C."/>
            <person name="Larimer F."/>
            <person name="Land M."/>
            <person name="Hauser L."/>
            <person name="Markowitz V."/>
            <person name="Cheng J.-F."/>
            <person name="Hugenholtz P."/>
            <person name="Woyke T."/>
            <person name="Wu D."/>
            <person name="Tindall B."/>
            <person name="Pomrenke H."/>
            <person name="Brambilla E."/>
            <person name="Klenk H.-P."/>
            <person name="Eisen J.A."/>
        </authorList>
    </citation>
    <scope>NUCLEOTIDE SEQUENCE [LARGE SCALE GENOMIC DNA]</scope>
    <source>
        <strain evidence="12">ATCC 35273 / DSM 5150 / MD-1</strain>
    </source>
</reference>
<keyword evidence="3" id="KW-0378">Hydrolase</keyword>
<feature type="domain" description="Glycosyl hydrolase family 13 catalytic" evidence="10">
    <location>
        <begin position="455"/>
        <end position="872"/>
    </location>
</feature>
<dbReference type="SUPFAM" id="SSF51445">
    <property type="entry name" value="(Trans)glycosidases"/>
    <property type="match status" value="1"/>
</dbReference>
<dbReference type="CDD" id="cd10315">
    <property type="entry name" value="CBM41_pullulanase"/>
    <property type="match status" value="1"/>
</dbReference>
<evidence type="ECO:0000313" key="11">
    <source>
        <dbReference type="EMBL" id="AGB41597.1"/>
    </source>
</evidence>
<evidence type="ECO:0000256" key="1">
    <source>
        <dbReference type="ARBA" id="ARBA00008061"/>
    </source>
</evidence>
<keyword evidence="4" id="KW-0106">Calcium</keyword>
<dbReference type="KEGG" id="hhl:Halha_1659"/>
<dbReference type="EMBL" id="CP003359">
    <property type="protein sequence ID" value="AGB41597.1"/>
    <property type="molecule type" value="Genomic_DNA"/>
</dbReference>
<evidence type="ECO:0000256" key="9">
    <source>
        <dbReference type="ARBA" id="ARBA00031076"/>
    </source>
</evidence>
<dbReference type="CDD" id="cd02860">
    <property type="entry name" value="E_set_Pullulanase"/>
    <property type="match status" value="1"/>
</dbReference>
<organism evidence="11 12">
    <name type="scientific">Halobacteroides halobius (strain ATCC 35273 / DSM 5150 / MD-1)</name>
    <dbReference type="NCBI Taxonomy" id="748449"/>
    <lineage>
        <taxon>Bacteria</taxon>
        <taxon>Bacillati</taxon>
        <taxon>Bacillota</taxon>
        <taxon>Clostridia</taxon>
        <taxon>Halanaerobiales</taxon>
        <taxon>Halobacteroidaceae</taxon>
        <taxon>Halobacteroides</taxon>
    </lineage>
</organism>
<dbReference type="NCBIfam" id="TIGR02104">
    <property type="entry name" value="pulA_typeI"/>
    <property type="match status" value="1"/>
</dbReference>
<dbReference type="OrthoDB" id="9761875at2"/>
<dbReference type="EC" id="3.2.1.41" evidence="7"/>
<dbReference type="Gene3D" id="2.60.40.1110">
    <property type="match status" value="2"/>
</dbReference>
<dbReference type="PANTHER" id="PTHR43002">
    <property type="entry name" value="GLYCOGEN DEBRANCHING ENZYME"/>
    <property type="match status" value="1"/>
</dbReference>
<comment type="similarity">
    <text evidence="1">Belongs to the glycosyl hydrolase 13 family.</text>
</comment>
<gene>
    <name evidence="11" type="ordered locus">Halha_1659</name>
</gene>
<proteinExistence type="inferred from homology"/>
<dbReference type="InterPro" id="IPR013784">
    <property type="entry name" value="Carb-bd-like_fold"/>
</dbReference>
<keyword evidence="2" id="KW-0732">Signal</keyword>
<evidence type="ECO:0000256" key="3">
    <source>
        <dbReference type="ARBA" id="ARBA00022801"/>
    </source>
</evidence>
<name>L0K8I0_HALHC</name>
<accession>L0K8I0</accession>
<keyword evidence="5" id="KW-0326">Glycosidase</keyword>
<dbReference type="InterPro" id="IPR011840">
    <property type="entry name" value="PulA_typeI"/>
</dbReference>
<evidence type="ECO:0000256" key="4">
    <source>
        <dbReference type="ARBA" id="ARBA00022837"/>
    </source>
</evidence>
<evidence type="ECO:0000256" key="6">
    <source>
        <dbReference type="ARBA" id="ARBA00023965"/>
    </source>
</evidence>
<dbReference type="STRING" id="748449.Halha_1659"/>
<dbReference type="InterPro" id="IPR005323">
    <property type="entry name" value="CBM41_pullulanase"/>
</dbReference>
<evidence type="ECO:0000256" key="2">
    <source>
        <dbReference type="ARBA" id="ARBA00022729"/>
    </source>
</evidence>
<dbReference type="SMART" id="SM00642">
    <property type="entry name" value="Aamy"/>
    <property type="match status" value="1"/>
</dbReference>
<dbReference type="HOGENOM" id="CLU_004744_1_0_9"/>
<dbReference type="Pfam" id="PF00128">
    <property type="entry name" value="Alpha-amylase"/>
    <property type="match status" value="1"/>
</dbReference>
<dbReference type="SUPFAM" id="SSF81296">
    <property type="entry name" value="E set domains"/>
    <property type="match status" value="1"/>
</dbReference>
<dbReference type="SUPFAM" id="SSF49452">
    <property type="entry name" value="Starch-binding domain-like"/>
    <property type="match status" value="2"/>
</dbReference>
<dbReference type="InterPro" id="IPR013780">
    <property type="entry name" value="Glyco_hydro_b"/>
</dbReference>
<dbReference type="GO" id="GO:0005975">
    <property type="term" value="P:carbohydrate metabolic process"/>
    <property type="evidence" value="ECO:0007669"/>
    <property type="project" value="InterPro"/>
</dbReference>
<evidence type="ECO:0000313" key="12">
    <source>
        <dbReference type="Proteomes" id="UP000010880"/>
    </source>
</evidence>
<dbReference type="InterPro" id="IPR004193">
    <property type="entry name" value="Glyco_hydro_13_N"/>
</dbReference>
<dbReference type="GO" id="GO:0051060">
    <property type="term" value="F:pullulanase activity"/>
    <property type="evidence" value="ECO:0007669"/>
    <property type="project" value="UniProtKB-EC"/>
</dbReference>
<evidence type="ECO:0000256" key="7">
    <source>
        <dbReference type="ARBA" id="ARBA00024062"/>
    </source>
</evidence>
<keyword evidence="12" id="KW-1185">Reference proteome</keyword>
<comment type="catalytic activity">
    <reaction evidence="6">
        <text>Hydrolysis of (1-&gt;6)-alpha-D-glucosidic linkages in pullulan, amylopectin and glycogen, and in the alpha- and beta-limit dextrins of amylopectin and glycogen.</text>
        <dbReference type="EC" id="3.2.1.41"/>
    </reaction>
</comment>
<dbReference type="InterPro" id="IPR049117">
    <property type="entry name" value="pulA_all-beta"/>
</dbReference>
<dbReference type="GO" id="GO:0030246">
    <property type="term" value="F:carbohydrate binding"/>
    <property type="evidence" value="ECO:0007669"/>
    <property type="project" value="InterPro"/>
</dbReference>
<dbReference type="InterPro" id="IPR014756">
    <property type="entry name" value="Ig_E-set"/>
</dbReference>
<dbReference type="InterPro" id="IPR013783">
    <property type="entry name" value="Ig-like_fold"/>
</dbReference>
<dbReference type="RefSeq" id="WP_015327313.1">
    <property type="nucleotide sequence ID" value="NC_019978.1"/>
</dbReference>
<protein>
    <recommendedName>
        <fullName evidence="7">pullulanase</fullName>
        <ecNumber evidence="7">3.2.1.41</ecNumber>
    </recommendedName>
    <alternativeName>
        <fullName evidence="8">Alpha-dextrin endo-1,6-alpha-glucosidase</fullName>
    </alternativeName>
    <alternativeName>
        <fullName evidence="9">Pullulan 6-glucanohydrolase</fullName>
    </alternativeName>
</protein>
<dbReference type="Pfam" id="PF02922">
    <property type="entry name" value="CBM_48"/>
    <property type="match status" value="1"/>
</dbReference>
<dbReference type="eggNOG" id="COG1523">
    <property type="taxonomic scope" value="Bacteria"/>
</dbReference>
<dbReference type="SMR" id="L0K8I0"/>
<evidence type="ECO:0000256" key="5">
    <source>
        <dbReference type="ARBA" id="ARBA00023295"/>
    </source>
</evidence>
<dbReference type="InterPro" id="IPR006047">
    <property type="entry name" value="GH13_cat_dom"/>
</dbReference>
<dbReference type="InterPro" id="IPR017853">
    <property type="entry name" value="GH"/>
</dbReference>
<evidence type="ECO:0000259" key="10">
    <source>
        <dbReference type="SMART" id="SM00642"/>
    </source>
</evidence>
<dbReference type="Pfam" id="PF03714">
    <property type="entry name" value="PUD"/>
    <property type="match status" value="2"/>
</dbReference>
<dbReference type="Gene3D" id="2.60.40.10">
    <property type="entry name" value="Immunoglobulins"/>
    <property type="match status" value="1"/>
</dbReference>
<dbReference type="Gene3D" id="3.20.20.80">
    <property type="entry name" value="Glycosidases"/>
    <property type="match status" value="1"/>
</dbReference>
<dbReference type="Gene3D" id="2.60.40.1180">
    <property type="entry name" value="Golgi alpha-mannosidase II"/>
    <property type="match status" value="1"/>
</dbReference>
<sequence length="978" mass="113252">MEQGHESNQDVEVPKGYLRLHYLRPADHKYYNWGLYLWGGGYDKQMNWGAPLSIDGIDSYGAYWDIPYQEKGAIKFIIHNDRFRVSDISGEYLESMSGKEIWVVSGRKEIYFTLEEAIESTNLKMIPPIPTNYIRLHYYRPNNDYQGCQLKYWREDKEDDLIREEGKMIPIGEGICGVYWDIPYRPCDDKLRFVICEAENKMIEQEHEYDDLNKQQEIWMMAGDQNEYYSGLEVLERSKNKIEEAMIIGKNEIEVYFKDPVDHPIMIKENFKTLPLAKLDDSQKPTYRLTTQQELDYNKIYTIQAGQLETQAILSPEIIESNLVYNDQLGVFYKPEITEFRLWAPSANRVELELFEDGFADYPTRSIPLAKVENGVWETQVKEDLVGQFYNYKVTNGNQTKRILDPYAKSMAGFDMSKDSTGKGAIVDLSQTDPQGWSNDDYIKLERQQDAVIYEISIRDFTIADNSQVVAEKKGTYLGFIEKIPHLKELGITHVQLMPILNFYYGNEYNRGYEASGDDVDGNYNYNWGYDPHNYFTPEGWYSLNPDKPHQRIREVKRLIKELHKAGIGVILDVVYNHTAEVEIFENIVPYYYYRRHEKISLTNGSGCGNDTASERKMMRKLMIDSTTYWTKEYHVDGFRFDLMGLHDEETMTKLVNDIKGINPSALIYGEGWNLGTLPTSQKYVKADGEKRSLLEVEKGAGVFNDTIRDAIKQTYFGAPLKEGGFIQQEVDKQDLIRAGIIAGMVDYQTDLPIATDPYHRFADDPQEVINYVTCHDGYTLWDKIVGSTPAATYKERKKMQKLATAIILTAQGIPFLHGGSEMLRTKPNPEDDAAFVANSYNSSDYTNQIDWSRKEKHQDIFAYYQGLIKLRLSHEAFRLDTMEEIEECLTFLPVASDYLVSFKLEYPKDKWEKIIVVYNANREVKKINLEEINSHWKVAVDDKRAGVREINRSKVEIKGSQLKVPAISTVVIYKEES</sequence>